<sequence>MCEICRHDPCVSTCPNFNPDVNLKNWESGHYCKACGGKIYRGDYYYKNYQNEMIHMECVSTWSVGKLLNWFGETASVMEEENE</sequence>
<organism evidence="1 2">
    <name type="scientific">Blautia obeum</name>
    <dbReference type="NCBI Taxonomy" id="40520"/>
    <lineage>
        <taxon>Bacteria</taxon>
        <taxon>Bacillati</taxon>
        <taxon>Bacillota</taxon>
        <taxon>Clostridia</taxon>
        <taxon>Lachnospirales</taxon>
        <taxon>Lachnospiraceae</taxon>
        <taxon>Blautia</taxon>
    </lineage>
</organism>
<comment type="caution">
    <text evidence="1">The sequence shown here is derived from an EMBL/GenBank/DDBJ whole genome shotgun (WGS) entry which is preliminary data.</text>
</comment>
<protein>
    <submittedName>
        <fullName evidence="1">Uncharacterized protein</fullName>
    </submittedName>
</protein>
<name>A0A415HVD2_9FIRM</name>
<dbReference type="AlphaFoldDB" id="A0A415HVD2"/>
<dbReference type="EMBL" id="QROE01000001">
    <property type="protein sequence ID" value="RHK98195.1"/>
    <property type="molecule type" value="Genomic_DNA"/>
</dbReference>
<gene>
    <name evidence="1" type="ORF">DW040_02505</name>
</gene>
<reference evidence="1 2" key="1">
    <citation type="submission" date="2018-08" db="EMBL/GenBank/DDBJ databases">
        <title>A genome reference for cultivated species of the human gut microbiota.</title>
        <authorList>
            <person name="Zou Y."/>
            <person name="Xue W."/>
            <person name="Luo G."/>
        </authorList>
    </citation>
    <scope>NUCLEOTIDE SEQUENCE [LARGE SCALE GENOMIC DNA]</scope>
    <source>
        <strain evidence="1 2">AF39-4</strain>
    </source>
</reference>
<accession>A0A415HVD2</accession>
<dbReference type="Proteomes" id="UP000284267">
    <property type="component" value="Unassembled WGS sequence"/>
</dbReference>
<evidence type="ECO:0000313" key="1">
    <source>
        <dbReference type="EMBL" id="RHK98195.1"/>
    </source>
</evidence>
<dbReference type="RefSeq" id="WP_118367451.1">
    <property type="nucleotide sequence ID" value="NZ_CABJDZ010000001.1"/>
</dbReference>
<evidence type="ECO:0000313" key="2">
    <source>
        <dbReference type="Proteomes" id="UP000284267"/>
    </source>
</evidence>
<proteinExistence type="predicted"/>